<organism evidence="3 4">
    <name type="scientific">Psychrosphaera haliotis</name>
    <dbReference type="NCBI Taxonomy" id="555083"/>
    <lineage>
        <taxon>Bacteria</taxon>
        <taxon>Pseudomonadati</taxon>
        <taxon>Pseudomonadota</taxon>
        <taxon>Gammaproteobacteria</taxon>
        <taxon>Alteromonadales</taxon>
        <taxon>Pseudoalteromonadaceae</taxon>
        <taxon>Psychrosphaera</taxon>
    </lineage>
</organism>
<feature type="transmembrane region" description="Helical" evidence="1">
    <location>
        <begin position="113"/>
        <end position="131"/>
    </location>
</feature>
<dbReference type="AlphaFoldDB" id="A0A6N8F443"/>
<evidence type="ECO:0000256" key="1">
    <source>
        <dbReference type="SAM" id="Phobius"/>
    </source>
</evidence>
<accession>A0A6N8F443</accession>
<sequence length="247" mass="28229">MHLKTQDKVMNNVRYPVIDWFRGFAILLMVIYHLCYDLDVFGYIDTVFGTGYWVPFRYVIVISFLLLVGLSLQFVHYKKINVKNVKVRTLQLGLASAVVTISSYFIAPQKATLFGILHLILLASWLGLLFINRPKLSAIAGTTIFALGHFVETKLFDSNWLHWIGMVEYVRPALDYAPLFPWFGVVLWGIALGYVIQCNVFISRSLLNINVTQSKFNSFLNWAGKHSLIIYLIHQPLMYGVLMVVSG</sequence>
<feature type="transmembrane region" description="Helical" evidence="1">
    <location>
        <begin position="138"/>
        <end position="156"/>
    </location>
</feature>
<feature type="transmembrane region" description="Helical" evidence="1">
    <location>
        <begin position="20"/>
        <end position="44"/>
    </location>
</feature>
<feature type="transmembrane region" description="Helical" evidence="1">
    <location>
        <begin position="176"/>
        <end position="196"/>
    </location>
</feature>
<proteinExistence type="predicted"/>
<evidence type="ECO:0000313" key="4">
    <source>
        <dbReference type="Proteomes" id="UP000439994"/>
    </source>
</evidence>
<keyword evidence="1" id="KW-1133">Transmembrane helix</keyword>
<keyword evidence="4" id="KW-1185">Reference proteome</keyword>
<dbReference type="EMBL" id="WOCD01000001">
    <property type="protein sequence ID" value="MUH71033.1"/>
    <property type="molecule type" value="Genomic_DNA"/>
</dbReference>
<feature type="transmembrane region" description="Helical" evidence="1">
    <location>
        <begin position="89"/>
        <end position="107"/>
    </location>
</feature>
<dbReference type="Proteomes" id="UP000439994">
    <property type="component" value="Unassembled WGS sequence"/>
</dbReference>
<keyword evidence="1" id="KW-0812">Transmembrane</keyword>
<feature type="domain" description="Heparan-alpha-glucosaminide N-acetyltransferase catalytic" evidence="2">
    <location>
        <begin position="14"/>
        <end position="236"/>
    </location>
</feature>
<feature type="transmembrane region" description="Helical" evidence="1">
    <location>
        <begin position="56"/>
        <end position="77"/>
    </location>
</feature>
<dbReference type="Pfam" id="PF07786">
    <property type="entry name" value="HGSNAT_cat"/>
    <property type="match status" value="1"/>
</dbReference>
<gene>
    <name evidence="3" type="ORF">GNP35_00090</name>
</gene>
<dbReference type="InterPro" id="IPR012429">
    <property type="entry name" value="HGSNAT_cat"/>
</dbReference>
<dbReference type="OrthoDB" id="9807591at2"/>
<reference evidence="3 4" key="1">
    <citation type="submission" date="2019-11" db="EMBL/GenBank/DDBJ databases">
        <title>P. haliotis isolates from Z. marina roots.</title>
        <authorList>
            <person name="Cohen M."/>
            <person name="Jospin G."/>
            <person name="Eisen J.A."/>
            <person name="Coil D.A."/>
        </authorList>
    </citation>
    <scope>NUCLEOTIDE SEQUENCE [LARGE SCALE GENOMIC DNA]</scope>
    <source>
        <strain evidence="3 4">UCD-MCMsp1aY</strain>
    </source>
</reference>
<comment type="caution">
    <text evidence="3">The sequence shown here is derived from an EMBL/GenBank/DDBJ whole genome shotgun (WGS) entry which is preliminary data.</text>
</comment>
<evidence type="ECO:0000259" key="2">
    <source>
        <dbReference type="Pfam" id="PF07786"/>
    </source>
</evidence>
<evidence type="ECO:0000313" key="3">
    <source>
        <dbReference type="EMBL" id="MUH71033.1"/>
    </source>
</evidence>
<keyword evidence="1" id="KW-0472">Membrane</keyword>
<protein>
    <submittedName>
        <fullName evidence="3">DUF1624 domain-containing protein</fullName>
    </submittedName>
</protein>
<name>A0A6N8F443_9GAMM</name>